<dbReference type="RefSeq" id="WP_188861994.1">
    <property type="nucleotide sequence ID" value="NZ_BMLT01000010.1"/>
</dbReference>
<evidence type="ECO:0000313" key="3">
    <source>
        <dbReference type="Proteomes" id="UP000599578"/>
    </source>
</evidence>
<sequence>MASGFWRELLIGLCLMLVMEGVLPFLYPQRWRRMVAQLSQIDDGALRFFGLLSMLAGVALLYWIN</sequence>
<organism evidence="2 3">
    <name type="scientific">Marinobacterium nitratireducens</name>
    <dbReference type="NCBI Taxonomy" id="518897"/>
    <lineage>
        <taxon>Bacteria</taxon>
        <taxon>Pseudomonadati</taxon>
        <taxon>Pseudomonadota</taxon>
        <taxon>Gammaproteobacteria</taxon>
        <taxon>Oceanospirillales</taxon>
        <taxon>Oceanospirillaceae</taxon>
        <taxon>Marinobacterium</taxon>
    </lineage>
</organism>
<feature type="transmembrane region" description="Helical" evidence="1">
    <location>
        <begin position="48"/>
        <end position="64"/>
    </location>
</feature>
<comment type="caution">
    <text evidence="2">The sequence shown here is derived from an EMBL/GenBank/DDBJ whole genome shotgun (WGS) entry which is preliminary data.</text>
</comment>
<dbReference type="PANTHER" id="PTHR38602:SF1">
    <property type="entry name" value="INNER MEMBRANE PROTEIN"/>
    <property type="match status" value="1"/>
</dbReference>
<dbReference type="Pfam" id="PF09838">
    <property type="entry name" value="DUF2065"/>
    <property type="match status" value="1"/>
</dbReference>
<keyword evidence="1" id="KW-0472">Membrane</keyword>
<evidence type="ECO:0008006" key="4">
    <source>
        <dbReference type="Google" id="ProtNLM"/>
    </source>
</evidence>
<feature type="transmembrane region" description="Helical" evidence="1">
    <location>
        <begin position="6"/>
        <end position="27"/>
    </location>
</feature>
<dbReference type="AlphaFoldDB" id="A0A917ZLN8"/>
<dbReference type="EMBL" id="BMLT01000010">
    <property type="protein sequence ID" value="GGO86016.1"/>
    <property type="molecule type" value="Genomic_DNA"/>
</dbReference>
<dbReference type="PANTHER" id="PTHR38602">
    <property type="entry name" value="INNER MEMBRANE PROTEIN-RELATED"/>
    <property type="match status" value="1"/>
</dbReference>
<name>A0A917ZLN8_9GAMM</name>
<protein>
    <recommendedName>
        <fullName evidence="4">DUF2065 domain-containing protein</fullName>
    </recommendedName>
</protein>
<gene>
    <name evidence="2" type="ORF">GCM10011348_35880</name>
</gene>
<evidence type="ECO:0000313" key="2">
    <source>
        <dbReference type="EMBL" id="GGO86016.1"/>
    </source>
</evidence>
<accession>A0A917ZLN8</accession>
<keyword evidence="3" id="KW-1185">Reference proteome</keyword>
<reference evidence="2 3" key="1">
    <citation type="journal article" date="2014" name="Int. J. Syst. Evol. Microbiol.">
        <title>Complete genome sequence of Corynebacterium casei LMG S-19264T (=DSM 44701T), isolated from a smear-ripened cheese.</title>
        <authorList>
            <consortium name="US DOE Joint Genome Institute (JGI-PGF)"/>
            <person name="Walter F."/>
            <person name="Albersmeier A."/>
            <person name="Kalinowski J."/>
            <person name="Ruckert C."/>
        </authorList>
    </citation>
    <scope>NUCLEOTIDE SEQUENCE [LARGE SCALE GENOMIC DNA]</scope>
    <source>
        <strain evidence="2 3">CGMCC 1.7286</strain>
    </source>
</reference>
<keyword evidence="1" id="KW-1133">Transmembrane helix</keyword>
<evidence type="ECO:0000256" key="1">
    <source>
        <dbReference type="SAM" id="Phobius"/>
    </source>
</evidence>
<proteinExistence type="predicted"/>
<dbReference type="Proteomes" id="UP000599578">
    <property type="component" value="Unassembled WGS sequence"/>
</dbReference>
<dbReference type="InterPro" id="IPR019201">
    <property type="entry name" value="DUF2065"/>
</dbReference>
<keyword evidence="1" id="KW-0812">Transmembrane</keyword>